<keyword evidence="1" id="KW-0547">Nucleotide-binding</keyword>
<accession>A0A174KZU5</accession>
<dbReference type="InterPro" id="IPR045851">
    <property type="entry name" value="AMP-bd_C_sf"/>
</dbReference>
<dbReference type="PANTHER" id="PTHR43272">
    <property type="entry name" value="LONG-CHAIN-FATTY-ACID--COA LIGASE"/>
    <property type="match status" value="1"/>
</dbReference>
<dbReference type="GO" id="GO:0004467">
    <property type="term" value="F:long-chain fatty acid-CoA ligase activity"/>
    <property type="evidence" value="ECO:0007669"/>
    <property type="project" value="UniProtKB-EC"/>
</dbReference>
<dbReference type="EMBL" id="CZAE01000008">
    <property type="protein sequence ID" value="CUP17502.1"/>
    <property type="molecule type" value="Genomic_DNA"/>
</dbReference>
<evidence type="ECO:0000256" key="2">
    <source>
        <dbReference type="ARBA" id="ARBA00022840"/>
    </source>
</evidence>
<comment type="catalytic activity">
    <reaction evidence="3">
        <text>a long-chain fatty acid + ATP + CoA = a long-chain fatty acyl-CoA + AMP + diphosphate</text>
        <dbReference type="Rhea" id="RHEA:15421"/>
        <dbReference type="ChEBI" id="CHEBI:30616"/>
        <dbReference type="ChEBI" id="CHEBI:33019"/>
        <dbReference type="ChEBI" id="CHEBI:57287"/>
        <dbReference type="ChEBI" id="CHEBI:57560"/>
        <dbReference type="ChEBI" id="CHEBI:83139"/>
        <dbReference type="ChEBI" id="CHEBI:456215"/>
        <dbReference type="EC" id="6.2.1.3"/>
    </reaction>
    <physiologicalReaction direction="left-to-right" evidence="3">
        <dbReference type="Rhea" id="RHEA:15422"/>
    </physiologicalReaction>
</comment>
<evidence type="ECO:0000256" key="3">
    <source>
        <dbReference type="ARBA" id="ARBA00024484"/>
    </source>
</evidence>
<dbReference type="AlphaFoldDB" id="A0A174KZU5"/>
<keyword evidence="5" id="KW-0436">Ligase</keyword>
<dbReference type="InterPro" id="IPR042099">
    <property type="entry name" value="ANL_N_sf"/>
</dbReference>
<evidence type="ECO:0000259" key="4">
    <source>
        <dbReference type="Pfam" id="PF00501"/>
    </source>
</evidence>
<evidence type="ECO:0000313" key="6">
    <source>
        <dbReference type="Proteomes" id="UP000095606"/>
    </source>
</evidence>
<evidence type="ECO:0000313" key="5">
    <source>
        <dbReference type="EMBL" id="CUP17502.1"/>
    </source>
</evidence>
<name>A0A174KZU5_9BACE</name>
<dbReference type="Proteomes" id="UP000095606">
    <property type="component" value="Unassembled WGS sequence"/>
</dbReference>
<sequence length="559" mass="63147">MCKIRMEQEHQFIDYIEQSIIKNWDKDALTDYKGITLQYKDVARKIAKFHIVLESAGIQPGDKIAVCGRNSAHWAVTFLATITYGAVIVPILHEFKADNIHNIVNHSEAKLLFVGDQAWENLNEDAMPLLEGIASLTDFSALVSRNEKLTYAFEHRNAIYGQRYPKNFRPEHICYRKDRPEELAIINYTSGTTGYSKGVMLPYRSIWSNVAYCFEMLPVKPGDHIVSMLPMGHVFGMVYDFLYGFSAGAHIYFLTRMPSPKIIAQSFSEIRPRVISCVPLIVEKIIKKDILPKVDSKIGKLLLKVPIVNDKIKSLARQAAMEIFGGNFDEIIIGGAPFNAEVEAFLKKIGFPYTIAYGMTECGPIICSSRWETLKLASCGKATTRMEVRIDSPDPKTHAGEIVCRGTNMMLGYYKNPEATSQIIDANGWLHTGDLGTIDDEGYVTVRGRSKNLLLTSSGQNIYPEEIESKLNNMPYVAESLIVLQHDKLVALIYPDFDDAFAHGLQQTDIVKVMEANRIELNQQLPNYSQISKVKIHFEEFEKTAKKSIKRFMYQEAKG</sequence>
<reference evidence="5 6" key="1">
    <citation type="submission" date="2015-09" db="EMBL/GenBank/DDBJ databases">
        <authorList>
            <consortium name="Pathogen Informatics"/>
        </authorList>
    </citation>
    <scope>NUCLEOTIDE SEQUENCE [LARGE SCALE GENOMIC DNA]</scope>
    <source>
        <strain evidence="5 6">2789STDY5834846</strain>
    </source>
</reference>
<gene>
    <name evidence="5" type="ORF">ERS852461_02017</name>
</gene>
<dbReference type="Gene3D" id="3.30.300.30">
    <property type="match status" value="1"/>
</dbReference>
<keyword evidence="2" id="KW-0067">ATP-binding</keyword>
<evidence type="ECO:0000256" key="1">
    <source>
        <dbReference type="ARBA" id="ARBA00022741"/>
    </source>
</evidence>
<dbReference type="CDD" id="cd05914">
    <property type="entry name" value="LC_FACL_like"/>
    <property type="match status" value="1"/>
</dbReference>
<dbReference type="EC" id="6.2.1.3" evidence="5"/>
<dbReference type="Pfam" id="PF23562">
    <property type="entry name" value="AMP-binding_C_3"/>
    <property type="match status" value="1"/>
</dbReference>
<dbReference type="GO" id="GO:0016020">
    <property type="term" value="C:membrane"/>
    <property type="evidence" value="ECO:0007669"/>
    <property type="project" value="TreeGrafter"/>
</dbReference>
<dbReference type="Pfam" id="PF00501">
    <property type="entry name" value="AMP-binding"/>
    <property type="match status" value="1"/>
</dbReference>
<dbReference type="PANTHER" id="PTHR43272:SF33">
    <property type="entry name" value="AMP-BINDING DOMAIN-CONTAINING PROTEIN-RELATED"/>
    <property type="match status" value="1"/>
</dbReference>
<dbReference type="SUPFAM" id="SSF56801">
    <property type="entry name" value="Acetyl-CoA synthetase-like"/>
    <property type="match status" value="1"/>
</dbReference>
<dbReference type="GO" id="GO:0005524">
    <property type="term" value="F:ATP binding"/>
    <property type="evidence" value="ECO:0007669"/>
    <property type="project" value="UniProtKB-KW"/>
</dbReference>
<proteinExistence type="predicted"/>
<dbReference type="Gene3D" id="3.40.50.12780">
    <property type="entry name" value="N-terminal domain of ligase-like"/>
    <property type="match status" value="1"/>
</dbReference>
<protein>
    <submittedName>
        <fullName evidence="5">Long-chain-fatty-acid--CoA ligase</fullName>
        <ecNumber evidence="5">6.2.1.3</ecNumber>
    </submittedName>
</protein>
<organism evidence="5 6">
    <name type="scientific">Bacteroides faecis</name>
    <dbReference type="NCBI Taxonomy" id="674529"/>
    <lineage>
        <taxon>Bacteria</taxon>
        <taxon>Pseudomonadati</taxon>
        <taxon>Bacteroidota</taxon>
        <taxon>Bacteroidia</taxon>
        <taxon>Bacteroidales</taxon>
        <taxon>Bacteroidaceae</taxon>
        <taxon>Bacteroides</taxon>
    </lineage>
</organism>
<dbReference type="InterPro" id="IPR000873">
    <property type="entry name" value="AMP-dep_synth/lig_dom"/>
</dbReference>
<feature type="domain" description="AMP-dependent synthetase/ligase" evidence="4">
    <location>
        <begin position="22"/>
        <end position="414"/>
    </location>
</feature>
<dbReference type="InterPro" id="IPR020845">
    <property type="entry name" value="AMP-binding_CS"/>
</dbReference>
<dbReference type="PROSITE" id="PS00455">
    <property type="entry name" value="AMP_BINDING"/>
    <property type="match status" value="1"/>
</dbReference>